<evidence type="ECO:0000313" key="2">
    <source>
        <dbReference type="EMBL" id="CAK9016892.1"/>
    </source>
</evidence>
<accession>A0ABP0JR63</accession>
<organism evidence="2 3">
    <name type="scientific">Durusdinium trenchii</name>
    <dbReference type="NCBI Taxonomy" id="1381693"/>
    <lineage>
        <taxon>Eukaryota</taxon>
        <taxon>Sar</taxon>
        <taxon>Alveolata</taxon>
        <taxon>Dinophyceae</taxon>
        <taxon>Suessiales</taxon>
        <taxon>Symbiodiniaceae</taxon>
        <taxon>Durusdinium</taxon>
    </lineage>
</organism>
<keyword evidence="3" id="KW-1185">Reference proteome</keyword>
<proteinExistence type="predicted"/>
<name>A0ABP0JR63_9DINO</name>
<dbReference type="Proteomes" id="UP001642484">
    <property type="component" value="Unassembled WGS sequence"/>
</dbReference>
<reference evidence="2 3" key="1">
    <citation type="submission" date="2024-02" db="EMBL/GenBank/DDBJ databases">
        <authorList>
            <person name="Chen Y."/>
            <person name="Shah S."/>
            <person name="Dougan E. K."/>
            <person name="Thang M."/>
            <person name="Chan C."/>
        </authorList>
    </citation>
    <scope>NUCLEOTIDE SEQUENCE [LARGE SCALE GENOMIC DNA]</scope>
</reference>
<sequence length="1022" mass="115985">MKPSLERAKFMYATAHGIEVSAVTEAILNETEEGIDGWACKGLDCKARGPMGNAMYRQIKKCPGANETYKWLFDDLKKKFRQSWAVSRSFDFVARKRIRSISTTTKNTEIGQWRSELQLQVYFGGTDQEEAKRQASNYIKNCRKFPERDAFVKFNTWTEADNFLLVEKLVSKTEEEAWREVAEMTDGSGTYETESFKCKAVRKFAAHHGLQVEEVNIDDVVKSPLGLRGWGDYNIVVPGVSDHTLSEAATEPADAGKDADTTGDGSVPRPKAKAKAKAKGKGGKVPGSERPKKPKKELSTEQMSEQQSKEILTKLQRSQQIMEKISHMGDELPSQFSWARGFLEEYKDLLNRFKDALTPSEGAEQDLTEFVDELKLNVITKAGLRSLKKEYGKNYESMLALFVDRMNGVATKVHNMTQAMSTDPQPKKRVATLAYHITRAGGQGLEDLALNATSAVKNGHRHVKKHAGKIYPEVGLDFVKCPMYKKRDSQRVVEEVPIYLPSTAFQKYITQDMVDNTAEFDKIVGDLDAYWDHPLVKAAKAEGIKRHVRPIALYWDGVVYTKKDSFFAFYVTDILSSEEMCQCGCRGWCSLYPLLLRWTTDLKGLEVFGLRYWSHKVHPCPLCRVTQEEIGELRLNDITVDSMPYESYGTNEYNRDLSEFVQVVQVTSLTMRAKIHQNLVYKFKMRGRCLSHALPLYGLKKSSRLMPTPTLPDVAGFEFKEIPFETSWWVCPEDGRLLHDCPLLNLSGVGLETFSLDIMHSWHLGPLQLLVSKALNYCLDTGLWGPRAGGGGDAQDRRKLSLLAIKSELFAFYRDQRQDKDWLGKGSEVWNLTLTMLGSTDAPSLHAKAAESHGLALFVRQLLERRMGDFEQYLPRADARQGKFLLEASKAASELDVVFGVESRRLTRNQVHRALGCYSRFLSFYNKAGGPLVPKTHFMVHLIQRSLYKGNPRKYSTYRDESLNGQIAKIARSCHRRTWANIIHWKTQALHDKCHARLIASEKFQKLLHQGGNDFGEWVQQN</sequence>
<gene>
    <name evidence="2" type="ORF">CCMP2556_LOCUS12663</name>
</gene>
<feature type="region of interest" description="Disordered" evidence="1">
    <location>
        <begin position="246"/>
        <end position="310"/>
    </location>
</feature>
<evidence type="ECO:0000256" key="1">
    <source>
        <dbReference type="SAM" id="MobiDB-lite"/>
    </source>
</evidence>
<dbReference type="EMBL" id="CAXAMN010006224">
    <property type="protein sequence ID" value="CAK9016892.1"/>
    <property type="molecule type" value="Genomic_DNA"/>
</dbReference>
<feature type="compositionally biased region" description="Basic and acidic residues" evidence="1">
    <location>
        <begin position="287"/>
        <end position="299"/>
    </location>
</feature>
<feature type="compositionally biased region" description="Basic residues" evidence="1">
    <location>
        <begin position="270"/>
        <end position="282"/>
    </location>
</feature>
<evidence type="ECO:0000313" key="3">
    <source>
        <dbReference type="Proteomes" id="UP001642484"/>
    </source>
</evidence>
<comment type="caution">
    <text evidence="2">The sequence shown here is derived from an EMBL/GenBank/DDBJ whole genome shotgun (WGS) entry which is preliminary data.</text>
</comment>
<protein>
    <submittedName>
        <fullName evidence="2">Uncharacterized protein</fullName>
    </submittedName>
</protein>